<keyword evidence="2" id="KW-0802">TPR repeat</keyword>
<evidence type="ECO:0000313" key="6">
    <source>
        <dbReference type="EMBL" id="KAF2147563.1"/>
    </source>
</evidence>
<dbReference type="RefSeq" id="XP_033403271.1">
    <property type="nucleotide sequence ID" value="XM_033547294.1"/>
</dbReference>
<dbReference type="OrthoDB" id="5587616at2759"/>
<dbReference type="Proteomes" id="UP000799438">
    <property type="component" value="Unassembled WGS sequence"/>
</dbReference>
<organism evidence="6 7">
    <name type="scientific">Aplosporella prunicola CBS 121167</name>
    <dbReference type="NCBI Taxonomy" id="1176127"/>
    <lineage>
        <taxon>Eukaryota</taxon>
        <taxon>Fungi</taxon>
        <taxon>Dikarya</taxon>
        <taxon>Ascomycota</taxon>
        <taxon>Pezizomycotina</taxon>
        <taxon>Dothideomycetes</taxon>
        <taxon>Dothideomycetes incertae sedis</taxon>
        <taxon>Botryosphaeriales</taxon>
        <taxon>Aplosporellaceae</taxon>
        <taxon>Aplosporella</taxon>
    </lineage>
</organism>
<proteinExistence type="predicted"/>
<feature type="coiled-coil region" evidence="3">
    <location>
        <begin position="326"/>
        <end position="368"/>
    </location>
</feature>
<evidence type="ECO:0000256" key="1">
    <source>
        <dbReference type="ARBA" id="ARBA00022737"/>
    </source>
</evidence>
<evidence type="ECO:0000256" key="3">
    <source>
        <dbReference type="SAM" id="Coils"/>
    </source>
</evidence>
<gene>
    <name evidence="6" type="ORF">K452DRAFT_8980</name>
</gene>
<reference evidence="6" key="1">
    <citation type="journal article" date="2020" name="Stud. Mycol.">
        <title>101 Dothideomycetes genomes: a test case for predicting lifestyles and emergence of pathogens.</title>
        <authorList>
            <person name="Haridas S."/>
            <person name="Albert R."/>
            <person name="Binder M."/>
            <person name="Bloem J."/>
            <person name="Labutti K."/>
            <person name="Salamov A."/>
            <person name="Andreopoulos B."/>
            <person name="Baker S."/>
            <person name="Barry K."/>
            <person name="Bills G."/>
            <person name="Bluhm B."/>
            <person name="Cannon C."/>
            <person name="Castanera R."/>
            <person name="Culley D."/>
            <person name="Daum C."/>
            <person name="Ezra D."/>
            <person name="Gonzalez J."/>
            <person name="Henrissat B."/>
            <person name="Kuo A."/>
            <person name="Liang C."/>
            <person name="Lipzen A."/>
            <person name="Lutzoni F."/>
            <person name="Magnuson J."/>
            <person name="Mondo S."/>
            <person name="Nolan M."/>
            <person name="Ohm R."/>
            <person name="Pangilinan J."/>
            <person name="Park H.-J."/>
            <person name="Ramirez L."/>
            <person name="Alfaro M."/>
            <person name="Sun H."/>
            <person name="Tritt A."/>
            <person name="Yoshinaga Y."/>
            <person name="Zwiers L.-H."/>
            <person name="Turgeon B."/>
            <person name="Goodwin S."/>
            <person name="Spatafora J."/>
            <person name="Crous P."/>
            <person name="Grigoriev I."/>
        </authorList>
    </citation>
    <scope>NUCLEOTIDE SEQUENCE</scope>
    <source>
        <strain evidence="6">CBS 121167</strain>
    </source>
</reference>
<keyword evidence="1" id="KW-0677">Repeat</keyword>
<accession>A0A6A6BW33</accession>
<dbReference type="GO" id="GO:0034080">
    <property type="term" value="P:CENP-A containing chromatin assembly"/>
    <property type="evidence" value="ECO:0007669"/>
    <property type="project" value="TreeGrafter"/>
</dbReference>
<dbReference type="GO" id="GO:0005654">
    <property type="term" value="C:nucleoplasm"/>
    <property type="evidence" value="ECO:0007669"/>
    <property type="project" value="TreeGrafter"/>
</dbReference>
<dbReference type="InterPro" id="IPR019544">
    <property type="entry name" value="Tetratricopeptide_SHNi-TPR_dom"/>
</dbReference>
<dbReference type="GeneID" id="54304801"/>
<dbReference type="Pfam" id="PF10516">
    <property type="entry name" value="SHNi-TPR"/>
    <property type="match status" value="1"/>
</dbReference>
<evidence type="ECO:0000313" key="7">
    <source>
        <dbReference type="Proteomes" id="UP000799438"/>
    </source>
</evidence>
<dbReference type="InterPro" id="IPR051730">
    <property type="entry name" value="NASP-like"/>
</dbReference>
<feature type="region of interest" description="Disordered" evidence="4">
    <location>
        <begin position="80"/>
        <end position="166"/>
    </location>
</feature>
<sequence length="390" mass="42394">MAASDDPAARLADLLTKANLQYELKNYTAAADIYSEAAEAQSELRGEMAPENADLLYLYGRCLYKVAIAKSDVLGGRVAGEEKKQKKGKRGGESKKAKGAEEGDAREKKPKEEEGNKAAAPSVDSKPYFQIIGDENWDTESDESGSDGEGAASGDEDEDDNDDDDLGTAYEILDLARVLLTKQLDDARAATASATTASPTSNDKGKGKARASTPPTNPTERKLSERLADTHDLQAEINLENERFSDSVSDFRAALTLKQSLYPRESALVAEAHFKLSLALEFASMTRVREAQARAEAGEKVDPADAAAAVDEEARAEAVTHMESAIESCRARIAVEEEALAGLKGERAEEARRQIEDVRDMTEDMEGRVRVLFSYPPSFFHLTHPQNTQN</sequence>
<keyword evidence="7" id="KW-1185">Reference proteome</keyword>
<feature type="compositionally biased region" description="Acidic residues" evidence="4">
    <location>
        <begin position="135"/>
        <end position="146"/>
    </location>
</feature>
<dbReference type="GO" id="GO:0042393">
    <property type="term" value="F:histone binding"/>
    <property type="evidence" value="ECO:0007669"/>
    <property type="project" value="TreeGrafter"/>
</dbReference>
<feature type="domain" description="Tetratricopeptide SHNi-TPR" evidence="5">
    <location>
        <begin position="228"/>
        <end position="265"/>
    </location>
</feature>
<feature type="compositionally biased region" description="Acidic residues" evidence="4">
    <location>
        <begin position="154"/>
        <end position="166"/>
    </location>
</feature>
<dbReference type="PANTHER" id="PTHR15081:SF1">
    <property type="entry name" value="NUCLEAR AUTOANTIGENIC SPERM PROTEIN"/>
    <property type="match status" value="1"/>
</dbReference>
<name>A0A6A6BW33_9PEZI</name>
<evidence type="ECO:0000259" key="5">
    <source>
        <dbReference type="Pfam" id="PF10516"/>
    </source>
</evidence>
<protein>
    <recommendedName>
        <fullName evidence="5">Tetratricopeptide SHNi-TPR domain-containing protein</fullName>
    </recommendedName>
</protein>
<evidence type="ECO:0000256" key="2">
    <source>
        <dbReference type="ARBA" id="ARBA00022803"/>
    </source>
</evidence>
<feature type="compositionally biased region" description="Basic and acidic residues" evidence="4">
    <location>
        <begin position="80"/>
        <end position="116"/>
    </location>
</feature>
<dbReference type="InterPro" id="IPR011990">
    <property type="entry name" value="TPR-like_helical_dom_sf"/>
</dbReference>
<dbReference type="PANTHER" id="PTHR15081">
    <property type="entry name" value="NUCLEAR AUTOANTIGENIC SPERM PROTEIN NASP -RELATED"/>
    <property type="match status" value="1"/>
</dbReference>
<feature type="region of interest" description="Disordered" evidence="4">
    <location>
        <begin position="190"/>
        <end position="222"/>
    </location>
</feature>
<dbReference type="Gene3D" id="1.25.40.10">
    <property type="entry name" value="Tetratricopeptide repeat domain"/>
    <property type="match status" value="1"/>
</dbReference>
<dbReference type="EMBL" id="ML995474">
    <property type="protein sequence ID" value="KAF2147563.1"/>
    <property type="molecule type" value="Genomic_DNA"/>
</dbReference>
<keyword evidence="3" id="KW-0175">Coiled coil</keyword>
<dbReference type="AlphaFoldDB" id="A0A6A6BW33"/>
<feature type="compositionally biased region" description="Low complexity" evidence="4">
    <location>
        <begin position="190"/>
        <end position="201"/>
    </location>
</feature>
<dbReference type="GO" id="GO:0006335">
    <property type="term" value="P:DNA replication-dependent chromatin assembly"/>
    <property type="evidence" value="ECO:0007669"/>
    <property type="project" value="TreeGrafter"/>
</dbReference>
<evidence type="ECO:0000256" key="4">
    <source>
        <dbReference type="SAM" id="MobiDB-lite"/>
    </source>
</evidence>